<dbReference type="AlphaFoldDB" id="A0A914R0Z4"/>
<keyword evidence="1" id="KW-1185">Reference proteome</keyword>
<organism evidence="1 2">
    <name type="scientific">Parascaris equorum</name>
    <name type="common">Equine roundworm</name>
    <dbReference type="NCBI Taxonomy" id="6256"/>
    <lineage>
        <taxon>Eukaryota</taxon>
        <taxon>Metazoa</taxon>
        <taxon>Ecdysozoa</taxon>
        <taxon>Nematoda</taxon>
        <taxon>Chromadorea</taxon>
        <taxon>Rhabditida</taxon>
        <taxon>Spirurina</taxon>
        <taxon>Ascaridomorpha</taxon>
        <taxon>Ascaridoidea</taxon>
        <taxon>Ascarididae</taxon>
        <taxon>Parascaris</taxon>
    </lineage>
</organism>
<dbReference type="Proteomes" id="UP000887564">
    <property type="component" value="Unplaced"/>
</dbReference>
<evidence type="ECO:0000313" key="2">
    <source>
        <dbReference type="WBParaSite" id="PEQ_0000012201-mRNA-1"/>
    </source>
</evidence>
<name>A0A914R0Z4_PAREQ</name>
<protein>
    <submittedName>
        <fullName evidence="2">Uncharacterized protein</fullName>
    </submittedName>
</protein>
<evidence type="ECO:0000313" key="1">
    <source>
        <dbReference type="Proteomes" id="UP000887564"/>
    </source>
</evidence>
<sequence length="94" mass="10119">MERFIGLFAAFVPLKMSIDEHNKYGALLRTLNLSVRDGKISVGDGTGMGSETAGAEWIVSMMFFALPHFSAYCDALSRVNKKVMGDTGAQQGGV</sequence>
<reference evidence="2" key="1">
    <citation type="submission" date="2022-11" db="UniProtKB">
        <authorList>
            <consortium name="WormBaseParasite"/>
        </authorList>
    </citation>
    <scope>IDENTIFICATION</scope>
</reference>
<accession>A0A914R0Z4</accession>
<dbReference type="WBParaSite" id="PEQ_0000012201-mRNA-1">
    <property type="protein sequence ID" value="PEQ_0000012201-mRNA-1"/>
    <property type="gene ID" value="PEQ_0000012201"/>
</dbReference>
<proteinExistence type="predicted"/>